<proteinExistence type="predicted"/>
<dbReference type="PROSITE" id="PS50113">
    <property type="entry name" value="PAC"/>
    <property type="match status" value="1"/>
</dbReference>
<dbReference type="SMART" id="SM00267">
    <property type="entry name" value="GGDEF"/>
    <property type="match status" value="1"/>
</dbReference>
<dbReference type="Gene3D" id="3.20.20.450">
    <property type="entry name" value="EAL domain"/>
    <property type="match status" value="1"/>
</dbReference>
<dbReference type="Pfam" id="PF00989">
    <property type="entry name" value="PAS"/>
    <property type="match status" value="1"/>
</dbReference>
<evidence type="ECO:0000259" key="1">
    <source>
        <dbReference type="PROSITE" id="PS50112"/>
    </source>
</evidence>
<feature type="domain" description="EAL" evidence="3">
    <location>
        <begin position="326"/>
        <end position="569"/>
    </location>
</feature>
<dbReference type="GO" id="GO:0006355">
    <property type="term" value="P:regulation of DNA-templated transcription"/>
    <property type="evidence" value="ECO:0007669"/>
    <property type="project" value="InterPro"/>
</dbReference>
<dbReference type="InterPro" id="IPR000014">
    <property type="entry name" value="PAS"/>
</dbReference>
<dbReference type="PROSITE" id="PS50883">
    <property type="entry name" value="EAL"/>
    <property type="match status" value="1"/>
</dbReference>
<accession>A0A8X8LBR6</accession>
<dbReference type="EMBL" id="CP082237">
    <property type="protein sequence ID" value="QZT35213.1"/>
    <property type="molecule type" value="Genomic_DNA"/>
</dbReference>
<dbReference type="Pfam" id="PF00990">
    <property type="entry name" value="GGDEF"/>
    <property type="match status" value="1"/>
</dbReference>
<dbReference type="SUPFAM" id="SSF55073">
    <property type="entry name" value="Nucleotide cyclase"/>
    <property type="match status" value="1"/>
</dbReference>
<evidence type="ECO:0000259" key="3">
    <source>
        <dbReference type="PROSITE" id="PS50883"/>
    </source>
</evidence>
<dbReference type="Gene3D" id="3.30.450.20">
    <property type="entry name" value="PAS domain"/>
    <property type="match status" value="1"/>
</dbReference>
<reference evidence="5 6" key="1">
    <citation type="journal article" date="2020" name="Extremophiles">
        <title>Genomic analysis of Caldalkalibacillus thermarum TA2.A1 reveals aerobic alkaliphilic metabolism and evolutionary hallmarks linking alkaliphilic bacteria and plant life.</title>
        <authorList>
            <person name="de Jong S.I."/>
            <person name="van den Broek M.A."/>
            <person name="Merkel A.Y."/>
            <person name="de la Torre Cortes P."/>
            <person name="Kalamorz F."/>
            <person name="Cook G.M."/>
            <person name="van Loosdrecht M.C.M."/>
            <person name="McMillan D.G.G."/>
        </authorList>
    </citation>
    <scope>NUCLEOTIDE SEQUENCE [LARGE SCALE GENOMIC DNA]</scope>
    <source>
        <strain evidence="5 6">TA2.A1</strain>
    </source>
</reference>
<dbReference type="RefSeq" id="WP_222823193.1">
    <property type="nucleotide sequence ID" value="NZ_CP082237.1"/>
</dbReference>
<dbReference type="PANTHER" id="PTHR44757:SF2">
    <property type="entry name" value="BIOFILM ARCHITECTURE MAINTENANCE PROTEIN MBAA"/>
    <property type="match status" value="1"/>
</dbReference>
<dbReference type="SMART" id="SM00091">
    <property type="entry name" value="PAS"/>
    <property type="match status" value="1"/>
</dbReference>
<dbReference type="NCBIfam" id="TIGR00229">
    <property type="entry name" value="sensory_box"/>
    <property type="match status" value="1"/>
</dbReference>
<dbReference type="NCBIfam" id="TIGR00254">
    <property type="entry name" value="GGDEF"/>
    <property type="match status" value="1"/>
</dbReference>
<dbReference type="InterPro" id="IPR001633">
    <property type="entry name" value="EAL_dom"/>
</dbReference>
<dbReference type="SMART" id="SM00086">
    <property type="entry name" value="PAC"/>
    <property type="match status" value="1"/>
</dbReference>
<dbReference type="PROSITE" id="PS50887">
    <property type="entry name" value="GGDEF"/>
    <property type="match status" value="1"/>
</dbReference>
<dbReference type="InterPro" id="IPR000160">
    <property type="entry name" value="GGDEF_dom"/>
</dbReference>
<keyword evidence="6" id="KW-1185">Reference proteome</keyword>
<dbReference type="InterPro" id="IPR000700">
    <property type="entry name" value="PAS-assoc_C"/>
</dbReference>
<dbReference type="InterPro" id="IPR043128">
    <property type="entry name" value="Rev_trsase/Diguanyl_cyclase"/>
</dbReference>
<dbReference type="PANTHER" id="PTHR44757">
    <property type="entry name" value="DIGUANYLATE CYCLASE DGCP"/>
    <property type="match status" value="1"/>
</dbReference>
<name>A0A8X8LBR6_CALTT</name>
<dbReference type="PROSITE" id="PS50112">
    <property type="entry name" value="PAS"/>
    <property type="match status" value="1"/>
</dbReference>
<dbReference type="Pfam" id="PF00563">
    <property type="entry name" value="EAL"/>
    <property type="match status" value="1"/>
</dbReference>
<dbReference type="AlphaFoldDB" id="A0A8X8LBR6"/>
<dbReference type="SUPFAM" id="SSF141868">
    <property type="entry name" value="EAL domain-like"/>
    <property type="match status" value="1"/>
</dbReference>
<dbReference type="InterPro" id="IPR052155">
    <property type="entry name" value="Biofilm_reg_signaling"/>
</dbReference>
<dbReference type="InterPro" id="IPR035965">
    <property type="entry name" value="PAS-like_dom_sf"/>
</dbReference>
<evidence type="ECO:0000259" key="4">
    <source>
        <dbReference type="PROSITE" id="PS50887"/>
    </source>
</evidence>
<evidence type="ECO:0000313" key="6">
    <source>
        <dbReference type="Proteomes" id="UP000825179"/>
    </source>
</evidence>
<dbReference type="InterPro" id="IPR013767">
    <property type="entry name" value="PAS_fold"/>
</dbReference>
<dbReference type="SUPFAM" id="SSF55785">
    <property type="entry name" value="PYP-like sensor domain (PAS domain)"/>
    <property type="match status" value="1"/>
</dbReference>
<dbReference type="CDD" id="cd01949">
    <property type="entry name" value="GGDEF"/>
    <property type="match status" value="1"/>
</dbReference>
<feature type="domain" description="PAC" evidence="2">
    <location>
        <begin position="100"/>
        <end position="154"/>
    </location>
</feature>
<dbReference type="CDD" id="cd01948">
    <property type="entry name" value="EAL"/>
    <property type="match status" value="1"/>
</dbReference>
<dbReference type="InterPro" id="IPR001610">
    <property type="entry name" value="PAC"/>
</dbReference>
<feature type="domain" description="GGDEF" evidence="4">
    <location>
        <begin position="186"/>
        <end position="317"/>
    </location>
</feature>
<evidence type="ECO:0000313" key="5">
    <source>
        <dbReference type="EMBL" id="QZT35213.1"/>
    </source>
</evidence>
<dbReference type="KEGG" id="cthu:HUR95_08420"/>
<feature type="domain" description="PAS" evidence="1">
    <location>
        <begin position="30"/>
        <end position="87"/>
    </location>
</feature>
<evidence type="ECO:0000259" key="2">
    <source>
        <dbReference type="PROSITE" id="PS50113"/>
    </source>
</evidence>
<dbReference type="Proteomes" id="UP000825179">
    <property type="component" value="Chromosome"/>
</dbReference>
<dbReference type="CDD" id="cd00130">
    <property type="entry name" value="PAS"/>
    <property type="match status" value="1"/>
</dbReference>
<dbReference type="InterPro" id="IPR035919">
    <property type="entry name" value="EAL_sf"/>
</dbReference>
<organism evidence="5 6">
    <name type="scientific">Caldalkalibacillus thermarum (strain TA2.A1)</name>
    <dbReference type="NCBI Taxonomy" id="986075"/>
    <lineage>
        <taxon>Bacteria</taxon>
        <taxon>Bacillati</taxon>
        <taxon>Bacillota</taxon>
        <taxon>Bacilli</taxon>
        <taxon>Bacillales</taxon>
        <taxon>Bacillaceae</taxon>
        <taxon>Caldalkalibacillus</taxon>
    </lineage>
</organism>
<dbReference type="SMART" id="SM00052">
    <property type="entry name" value="EAL"/>
    <property type="match status" value="1"/>
</dbReference>
<dbReference type="Gene3D" id="3.30.70.270">
    <property type="match status" value="1"/>
</dbReference>
<protein>
    <submittedName>
        <fullName evidence="5">EAL domain-containing protein</fullName>
    </submittedName>
</protein>
<gene>
    <name evidence="5" type="ORF">HUR95_08420</name>
</gene>
<dbReference type="InterPro" id="IPR029787">
    <property type="entry name" value="Nucleotide_cyclase"/>
</dbReference>
<sequence>MITFCNANKQQTEQNSSEQIQAQLRHAVRELEAIQHALDESVIVAVTDRQGKITYVNEAFCQISQYSREELIGQTHRIVNSGYHPRSFFKKMWQTIASGKVWKGVIRNRAKDGSYYWVNSTIVPVLDEQGKPYQYVSIRTDITPLKQEEEKVKYLAYHDELTGLANRRYVMENIKQVLDDARKNGQRLAVMFMDIARFKDINDTIGHHAGDEILKEVARRLRRALPAARLLARMGGDEFLAIVAEQQCAGIETCLSALKTVFSDPVCLNERQYVLNLNTGISWFPDHGQCADSLLQTADLAMYQAKQQHQLHVVYDPAMSAHAKFQSALEQDLPQALAVGQLSVVMQPQYHLKTKRMLGVEALVRWHHPRYGQLGLGQFLPVAAELGLMGEIDLWVLRHSSLLFKQHQLADDQQLNLAINLSPATLKLANLPELMLKVLGEAQFEPKRLQVEITEEALVREMDQARNNIDRLKEMGISIALDDFGTGYSSLSQLHQLAPDCVKLDRALISGMEHCRQKQTIVEAVIALCRKLGIQTLAEGVENERQIQTLIDFGCLWGQSFYLSPPRSI</sequence>